<dbReference type="AlphaFoldDB" id="A0ABD6CFL1"/>
<name>A0ABD6CFL1_9EURY</name>
<organism evidence="1 2">
    <name type="scientific">Halorientalis brevis</name>
    <dbReference type="NCBI Taxonomy" id="1126241"/>
    <lineage>
        <taxon>Archaea</taxon>
        <taxon>Methanobacteriati</taxon>
        <taxon>Methanobacteriota</taxon>
        <taxon>Stenosarchaea group</taxon>
        <taxon>Halobacteria</taxon>
        <taxon>Halobacteriales</taxon>
        <taxon>Haloarculaceae</taxon>
        <taxon>Halorientalis</taxon>
    </lineage>
</organism>
<sequence>MADTNDIYYLLSAPFDADAQETLVSALTDSEHFSLIAPDRIERSAASGALELQMEYDSLFVRAQTGSPDGIPEMPALTLSVDAQSFSRTANSEAELDRNLDSLVALIKELYQILREQVSQPLYVIAASNSETVHVRQNDDHIARTTADGVREGKLEQVYWGQLFSPSMVSSIGEETITSAPINELDILADGSIFFSHHPNPNYGEKPYNAIYQHFGIEN</sequence>
<gene>
    <name evidence="1" type="ORF">ACFR9U_14160</name>
</gene>
<proteinExistence type="predicted"/>
<dbReference type="EMBL" id="JBHUDJ010000008">
    <property type="protein sequence ID" value="MFD1588124.1"/>
    <property type="molecule type" value="Genomic_DNA"/>
</dbReference>
<comment type="caution">
    <text evidence="1">The sequence shown here is derived from an EMBL/GenBank/DDBJ whole genome shotgun (WGS) entry which is preliminary data.</text>
</comment>
<evidence type="ECO:0000313" key="1">
    <source>
        <dbReference type="EMBL" id="MFD1588124.1"/>
    </source>
</evidence>
<dbReference type="RefSeq" id="WP_247381767.1">
    <property type="nucleotide sequence ID" value="NZ_JALLGV010000012.1"/>
</dbReference>
<accession>A0ABD6CFL1</accession>
<keyword evidence="2" id="KW-1185">Reference proteome</keyword>
<protein>
    <submittedName>
        <fullName evidence="1">Uncharacterized protein</fullName>
    </submittedName>
</protein>
<dbReference type="Proteomes" id="UP001597119">
    <property type="component" value="Unassembled WGS sequence"/>
</dbReference>
<reference evidence="1 2" key="1">
    <citation type="journal article" date="2019" name="Int. J. Syst. Evol. Microbiol.">
        <title>The Global Catalogue of Microorganisms (GCM) 10K type strain sequencing project: providing services to taxonomists for standard genome sequencing and annotation.</title>
        <authorList>
            <consortium name="The Broad Institute Genomics Platform"/>
            <consortium name="The Broad Institute Genome Sequencing Center for Infectious Disease"/>
            <person name="Wu L."/>
            <person name="Ma J."/>
        </authorList>
    </citation>
    <scope>NUCLEOTIDE SEQUENCE [LARGE SCALE GENOMIC DNA]</scope>
    <source>
        <strain evidence="1 2">CGMCC 1.12125</strain>
    </source>
</reference>
<evidence type="ECO:0000313" key="2">
    <source>
        <dbReference type="Proteomes" id="UP001597119"/>
    </source>
</evidence>